<keyword evidence="3" id="KW-1185">Reference proteome</keyword>
<dbReference type="EMBL" id="BDRX01000001">
    <property type="protein sequence ID" value="GBF87396.1"/>
    <property type="molecule type" value="Genomic_DNA"/>
</dbReference>
<proteinExistence type="predicted"/>
<evidence type="ECO:0000313" key="2">
    <source>
        <dbReference type="EMBL" id="GBF87396.1"/>
    </source>
</evidence>
<protein>
    <submittedName>
        <fullName evidence="2">Uncharacterized protein</fullName>
    </submittedName>
</protein>
<reference evidence="2 3" key="1">
    <citation type="journal article" date="2018" name="Sci. Rep.">
        <title>Raphidocelis subcapitata (=Pseudokirchneriella subcapitata) provides an insight into genome evolution and environmental adaptations in the Sphaeropleales.</title>
        <authorList>
            <person name="Suzuki S."/>
            <person name="Yamaguchi H."/>
            <person name="Nakajima N."/>
            <person name="Kawachi M."/>
        </authorList>
    </citation>
    <scope>NUCLEOTIDE SEQUENCE [LARGE SCALE GENOMIC DNA]</scope>
    <source>
        <strain evidence="2 3">NIES-35</strain>
    </source>
</reference>
<organism evidence="2 3">
    <name type="scientific">Raphidocelis subcapitata</name>
    <dbReference type="NCBI Taxonomy" id="307507"/>
    <lineage>
        <taxon>Eukaryota</taxon>
        <taxon>Viridiplantae</taxon>
        <taxon>Chlorophyta</taxon>
        <taxon>core chlorophytes</taxon>
        <taxon>Chlorophyceae</taxon>
        <taxon>CS clade</taxon>
        <taxon>Sphaeropleales</taxon>
        <taxon>Selenastraceae</taxon>
        <taxon>Raphidocelis</taxon>
    </lineage>
</organism>
<dbReference type="InParanoid" id="A0A2V0NJJ9"/>
<evidence type="ECO:0000313" key="3">
    <source>
        <dbReference type="Proteomes" id="UP000247498"/>
    </source>
</evidence>
<feature type="region of interest" description="Disordered" evidence="1">
    <location>
        <begin position="112"/>
        <end position="210"/>
    </location>
</feature>
<dbReference type="PRINTS" id="PR01217">
    <property type="entry name" value="PRICHEXTENSN"/>
</dbReference>
<feature type="compositionally biased region" description="Low complexity" evidence="1">
    <location>
        <begin position="195"/>
        <end position="210"/>
    </location>
</feature>
<dbReference type="STRING" id="307507.A0A2V0NJJ9"/>
<dbReference type="AlphaFoldDB" id="A0A2V0NJJ9"/>
<comment type="caution">
    <text evidence="2">The sequence shown here is derived from an EMBL/GenBank/DDBJ whole genome shotgun (WGS) entry which is preliminary data.</text>
</comment>
<sequence>MLRGRPLAGGATRAPAKSGVRLLSSRAPTARVCAVAVPSEPPTSRPAEAGTYLVTLTLHTAKAARFETRALRVGAAAPLPGAGPAPPLPLPAGRAAGAGAGAGAAPAAAWRGWALGPRPPPPPPRALRPPSPPPPPPDPPPPPSPPPPPPPAPRPPRPPFPPRPPLPLRPPPPSPPPPRPPPPSPRPPPPPWPPLRAAAVPAAGGGATPAPLSALQQRELLQRLRATGAVVGDGLGGYDAYPSPGDEPVTYVGLG</sequence>
<gene>
    <name evidence="2" type="ORF">Rsub_00107</name>
</gene>
<name>A0A2V0NJJ9_9CHLO</name>
<evidence type="ECO:0000256" key="1">
    <source>
        <dbReference type="SAM" id="MobiDB-lite"/>
    </source>
</evidence>
<dbReference type="Proteomes" id="UP000247498">
    <property type="component" value="Unassembled WGS sequence"/>
</dbReference>
<feature type="compositionally biased region" description="Pro residues" evidence="1">
    <location>
        <begin position="117"/>
        <end position="194"/>
    </location>
</feature>
<accession>A0A2V0NJJ9</accession>